<protein>
    <submittedName>
        <fullName evidence="1">Uncharacterized protein</fullName>
    </submittedName>
</protein>
<dbReference type="EMBL" id="JBBNAG010000003">
    <property type="protein sequence ID" value="KAK9148360.1"/>
    <property type="molecule type" value="Genomic_DNA"/>
</dbReference>
<accession>A0AAP0PNJ0</accession>
<dbReference type="AlphaFoldDB" id="A0AAP0PNJ0"/>
<sequence length="55" mass="6507">MSWLLQDFKDFIVIEHPVATVAPFGMFSRATAQVSWQCRTDLVRLKRTWSHRNDI</sequence>
<keyword evidence="2" id="KW-1185">Reference proteome</keyword>
<reference evidence="1 2" key="1">
    <citation type="submission" date="2024-01" db="EMBL/GenBank/DDBJ databases">
        <title>Genome assemblies of Stephania.</title>
        <authorList>
            <person name="Yang L."/>
        </authorList>
    </citation>
    <scope>NUCLEOTIDE SEQUENCE [LARGE SCALE GENOMIC DNA]</scope>
    <source>
        <strain evidence="1">JXDWG</strain>
        <tissue evidence="1">Leaf</tissue>
    </source>
</reference>
<gene>
    <name evidence="1" type="ORF">Scep_007117</name>
</gene>
<evidence type="ECO:0000313" key="1">
    <source>
        <dbReference type="EMBL" id="KAK9148360.1"/>
    </source>
</evidence>
<dbReference type="Proteomes" id="UP001419268">
    <property type="component" value="Unassembled WGS sequence"/>
</dbReference>
<organism evidence="1 2">
    <name type="scientific">Stephania cephalantha</name>
    <dbReference type="NCBI Taxonomy" id="152367"/>
    <lineage>
        <taxon>Eukaryota</taxon>
        <taxon>Viridiplantae</taxon>
        <taxon>Streptophyta</taxon>
        <taxon>Embryophyta</taxon>
        <taxon>Tracheophyta</taxon>
        <taxon>Spermatophyta</taxon>
        <taxon>Magnoliopsida</taxon>
        <taxon>Ranunculales</taxon>
        <taxon>Menispermaceae</taxon>
        <taxon>Menispermoideae</taxon>
        <taxon>Cissampelideae</taxon>
        <taxon>Stephania</taxon>
    </lineage>
</organism>
<evidence type="ECO:0000313" key="2">
    <source>
        <dbReference type="Proteomes" id="UP001419268"/>
    </source>
</evidence>
<name>A0AAP0PNJ0_9MAGN</name>
<proteinExistence type="predicted"/>
<comment type="caution">
    <text evidence="1">The sequence shown here is derived from an EMBL/GenBank/DDBJ whole genome shotgun (WGS) entry which is preliminary data.</text>
</comment>